<sequence length="109" mass="11950">MSSYSSALQLLNTKKAMFYPESSDNIDEKCIFSLRSSLKHVSLIEFLQLWKTCVIGLAINYPTHARSGPSVIGSNSNNEELCAIFELGVGAINCKDPAACVVTYLNKQT</sequence>
<accession>A0A3G5AHQ2</accession>
<dbReference type="EMBL" id="MK072513">
    <property type="protein sequence ID" value="AYV86742.1"/>
    <property type="molecule type" value="Genomic_DNA"/>
</dbReference>
<gene>
    <name evidence="1" type="ORF">Sylvanvirus7_40</name>
</gene>
<evidence type="ECO:0000313" key="1">
    <source>
        <dbReference type="EMBL" id="AYV86742.1"/>
    </source>
</evidence>
<proteinExistence type="predicted"/>
<protein>
    <submittedName>
        <fullName evidence="1">Uncharacterized protein</fullName>
    </submittedName>
</protein>
<name>A0A3G5AHQ2_9VIRU</name>
<organism evidence="1">
    <name type="scientific">Sylvanvirus sp</name>
    <dbReference type="NCBI Taxonomy" id="2487774"/>
    <lineage>
        <taxon>Viruses</taxon>
    </lineage>
</organism>
<reference evidence="1" key="1">
    <citation type="submission" date="2018-10" db="EMBL/GenBank/DDBJ databases">
        <title>Hidden diversity of soil giant viruses.</title>
        <authorList>
            <person name="Schulz F."/>
            <person name="Alteio L."/>
            <person name="Goudeau D."/>
            <person name="Ryan E.M."/>
            <person name="Malmstrom R.R."/>
            <person name="Blanchard J."/>
            <person name="Woyke T."/>
        </authorList>
    </citation>
    <scope>NUCLEOTIDE SEQUENCE</scope>
    <source>
        <strain evidence="1">SYV1</strain>
    </source>
</reference>